<keyword evidence="3" id="KW-1185">Reference proteome</keyword>
<evidence type="ECO:0000313" key="2">
    <source>
        <dbReference type="EMBL" id="REH38248.1"/>
    </source>
</evidence>
<dbReference type="Proteomes" id="UP000256269">
    <property type="component" value="Unassembled WGS sequence"/>
</dbReference>
<sequence length="109" mass="12342">MRLLDGVAAKRWDELPLLYAEDAHVTHPPHGPELNGREELRRHFAAAAEHGFDVRAEDVIVHETADPEVVIGEFRYRGTSGDQEIDAPRIFVMRIRGGLIVESRDYRVG</sequence>
<feature type="domain" description="SnoaL-like" evidence="1">
    <location>
        <begin position="2"/>
        <end position="102"/>
    </location>
</feature>
<evidence type="ECO:0000259" key="1">
    <source>
        <dbReference type="Pfam" id="PF12680"/>
    </source>
</evidence>
<organism evidence="2 3">
    <name type="scientific">Kutzneria buriramensis</name>
    <dbReference type="NCBI Taxonomy" id="1045776"/>
    <lineage>
        <taxon>Bacteria</taxon>
        <taxon>Bacillati</taxon>
        <taxon>Actinomycetota</taxon>
        <taxon>Actinomycetes</taxon>
        <taxon>Pseudonocardiales</taxon>
        <taxon>Pseudonocardiaceae</taxon>
        <taxon>Kutzneria</taxon>
    </lineage>
</organism>
<dbReference type="Gene3D" id="3.10.450.50">
    <property type="match status" value="1"/>
</dbReference>
<dbReference type="Pfam" id="PF12680">
    <property type="entry name" value="SnoaL_2"/>
    <property type="match status" value="1"/>
</dbReference>
<reference evidence="2 3" key="1">
    <citation type="submission" date="2018-08" db="EMBL/GenBank/DDBJ databases">
        <title>Genomic Encyclopedia of Archaeal and Bacterial Type Strains, Phase II (KMG-II): from individual species to whole genera.</title>
        <authorList>
            <person name="Goeker M."/>
        </authorList>
    </citation>
    <scope>NUCLEOTIDE SEQUENCE [LARGE SCALE GENOMIC DNA]</scope>
    <source>
        <strain evidence="2 3">DSM 45791</strain>
    </source>
</reference>
<dbReference type="AlphaFoldDB" id="A0A3E0H4V1"/>
<dbReference type="InterPro" id="IPR032710">
    <property type="entry name" value="NTF2-like_dom_sf"/>
</dbReference>
<keyword evidence="2" id="KW-0413">Isomerase</keyword>
<name>A0A3E0H4V1_9PSEU</name>
<dbReference type="InterPro" id="IPR037401">
    <property type="entry name" value="SnoaL-like"/>
</dbReference>
<gene>
    <name evidence="2" type="ORF">BCF44_114273</name>
</gene>
<dbReference type="RefSeq" id="WP_170217945.1">
    <property type="nucleotide sequence ID" value="NZ_CP144375.1"/>
</dbReference>
<accession>A0A3E0H4V1</accession>
<comment type="caution">
    <text evidence="2">The sequence shown here is derived from an EMBL/GenBank/DDBJ whole genome shotgun (WGS) entry which is preliminary data.</text>
</comment>
<protein>
    <submittedName>
        <fullName evidence="2">Ketosteroid isomerase-like protein</fullName>
    </submittedName>
</protein>
<dbReference type="SUPFAM" id="SSF54427">
    <property type="entry name" value="NTF2-like"/>
    <property type="match status" value="1"/>
</dbReference>
<dbReference type="GO" id="GO:0016853">
    <property type="term" value="F:isomerase activity"/>
    <property type="evidence" value="ECO:0007669"/>
    <property type="project" value="UniProtKB-KW"/>
</dbReference>
<dbReference type="EMBL" id="QUNO01000014">
    <property type="protein sequence ID" value="REH38248.1"/>
    <property type="molecule type" value="Genomic_DNA"/>
</dbReference>
<evidence type="ECO:0000313" key="3">
    <source>
        <dbReference type="Proteomes" id="UP000256269"/>
    </source>
</evidence>
<proteinExistence type="predicted"/>